<evidence type="ECO:0008006" key="4">
    <source>
        <dbReference type="Google" id="ProtNLM"/>
    </source>
</evidence>
<protein>
    <recommendedName>
        <fullName evidence="4">Lipoprotein</fullName>
    </recommendedName>
</protein>
<reference evidence="2 3" key="1">
    <citation type="submission" date="2019-12" db="EMBL/GenBank/DDBJ databases">
        <title>Genome sequence of Streptomyces bambusae.</title>
        <authorList>
            <person name="Bansal K."/>
            <person name="Choksket S."/>
            <person name="Korpole S."/>
            <person name="Patil P.B."/>
        </authorList>
    </citation>
    <scope>NUCLEOTIDE SEQUENCE [LARGE SCALE GENOMIC DNA]</scope>
    <source>
        <strain evidence="2 3">SK60</strain>
    </source>
</reference>
<sequence length="198" mass="20810">MRTWTRAARAAVSGVTLAVVLTGCNGMDVGKGSGSSSPSPGASARTTFKLGEAGPEMESAKQKSADAKYTVAPTRVETGTKADMDGSGLRKDDKDGPRIPVFVWSTLTHKSGSAMEVGDMDDDLVVRTNTGYRTRPLIVFMGSATWPNCPATDDSKQLSAGQSEKVCTAFLIPEGQTAAAVEVTRGFHAKPLEWPLNG</sequence>
<evidence type="ECO:0000313" key="3">
    <source>
        <dbReference type="Proteomes" id="UP000812013"/>
    </source>
</evidence>
<name>A0ABS6YY90_9ACTN</name>
<keyword evidence="1" id="KW-0732">Signal</keyword>
<organism evidence="2 3">
    <name type="scientific">Streptomyces bambusae</name>
    <dbReference type="NCBI Taxonomy" id="1550616"/>
    <lineage>
        <taxon>Bacteria</taxon>
        <taxon>Bacillati</taxon>
        <taxon>Actinomycetota</taxon>
        <taxon>Actinomycetes</taxon>
        <taxon>Kitasatosporales</taxon>
        <taxon>Streptomycetaceae</taxon>
        <taxon>Streptomyces</taxon>
    </lineage>
</organism>
<dbReference type="PROSITE" id="PS51257">
    <property type="entry name" value="PROKAR_LIPOPROTEIN"/>
    <property type="match status" value="1"/>
</dbReference>
<accession>A0ABS6YY90</accession>
<proteinExistence type="predicted"/>
<keyword evidence="3" id="KW-1185">Reference proteome</keyword>
<feature type="signal peptide" evidence="1">
    <location>
        <begin position="1"/>
        <end position="18"/>
    </location>
</feature>
<gene>
    <name evidence="2" type="ORF">GPJ59_00685</name>
</gene>
<dbReference type="Proteomes" id="UP000812013">
    <property type="component" value="Unassembled WGS sequence"/>
</dbReference>
<evidence type="ECO:0000256" key="1">
    <source>
        <dbReference type="SAM" id="SignalP"/>
    </source>
</evidence>
<evidence type="ECO:0000313" key="2">
    <source>
        <dbReference type="EMBL" id="MBW5480450.1"/>
    </source>
</evidence>
<feature type="chain" id="PRO_5045052035" description="Lipoprotein" evidence="1">
    <location>
        <begin position="19"/>
        <end position="198"/>
    </location>
</feature>
<comment type="caution">
    <text evidence="2">The sequence shown here is derived from an EMBL/GenBank/DDBJ whole genome shotgun (WGS) entry which is preliminary data.</text>
</comment>
<dbReference type="EMBL" id="WTFF01000002">
    <property type="protein sequence ID" value="MBW5480450.1"/>
    <property type="molecule type" value="Genomic_DNA"/>
</dbReference>